<dbReference type="EMBL" id="BMAO01018896">
    <property type="protein sequence ID" value="GFR26997.1"/>
    <property type="molecule type" value="Genomic_DNA"/>
</dbReference>
<feature type="region of interest" description="Disordered" evidence="1">
    <location>
        <begin position="249"/>
        <end position="288"/>
    </location>
</feature>
<reference evidence="2" key="1">
    <citation type="submission" date="2020-07" db="EMBL/GenBank/DDBJ databases">
        <title>Multicomponent nature underlies the extraordinary mechanical properties of spider dragline silk.</title>
        <authorList>
            <person name="Kono N."/>
            <person name="Nakamura H."/>
            <person name="Mori M."/>
            <person name="Yoshida Y."/>
            <person name="Ohtoshi R."/>
            <person name="Malay A.D."/>
            <person name="Moran D.A.P."/>
            <person name="Tomita M."/>
            <person name="Numata K."/>
            <person name="Arakawa K."/>
        </authorList>
    </citation>
    <scope>NUCLEOTIDE SEQUENCE</scope>
</reference>
<dbReference type="EMBL" id="BMAO01026438">
    <property type="protein sequence ID" value="GFR09756.1"/>
    <property type="molecule type" value="Genomic_DNA"/>
</dbReference>
<evidence type="ECO:0000313" key="6">
    <source>
        <dbReference type="EMBL" id="GFR26997.1"/>
    </source>
</evidence>
<evidence type="ECO:0000313" key="3">
    <source>
        <dbReference type="EMBL" id="GFR09756.1"/>
    </source>
</evidence>
<evidence type="ECO:0000313" key="7">
    <source>
        <dbReference type="EMBL" id="GFR29627.1"/>
    </source>
</evidence>
<dbReference type="EMBL" id="BMAO01017185">
    <property type="protein sequence ID" value="GFR13889.1"/>
    <property type="molecule type" value="Genomic_DNA"/>
</dbReference>
<name>A0A8X6F9B4_TRICU</name>
<evidence type="ECO:0000256" key="1">
    <source>
        <dbReference type="SAM" id="MobiDB-lite"/>
    </source>
</evidence>
<dbReference type="Proteomes" id="UP000887116">
    <property type="component" value="Unassembled WGS sequence"/>
</dbReference>
<comment type="caution">
    <text evidence="2">The sequence shown here is derived from an EMBL/GenBank/DDBJ whole genome shotgun (WGS) entry which is preliminary data.</text>
</comment>
<dbReference type="EMBL" id="BMAO01027700">
    <property type="protein sequence ID" value="GFR19038.1"/>
    <property type="molecule type" value="Genomic_DNA"/>
</dbReference>
<organism evidence="2 8">
    <name type="scientific">Trichonephila clavata</name>
    <name type="common">Joro spider</name>
    <name type="synonym">Nephila clavata</name>
    <dbReference type="NCBI Taxonomy" id="2740835"/>
    <lineage>
        <taxon>Eukaryota</taxon>
        <taxon>Metazoa</taxon>
        <taxon>Ecdysozoa</taxon>
        <taxon>Arthropoda</taxon>
        <taxon>Chelicerata</taxon>
        <taxon>Arachnida</taxon>
        <taxon>Araneae</taxon>
        <taxon>Araneomorphae</taxon>
        <taxon>Entelegynae</taxon>
        <taxon>Araneoidea</taxon>
        <taxon>Nephilidae</taxon>
        <taxon>Trichonephila</taxon>
    </lineage>
</organism>
<sequence length="288" mass="34306">MANHKCSTSYGIVVKTECNRIVVLRRKVPYCIQDFFHRLHKKKYLLPSSPSQFFDIRAKFEDEWLPMLKKHELEDYKRYLNGEYFEDLYDFPHGQLRSKLKEDISTIELFNAAYREFQEETGFHFKFTKEEVERYPLVTSQYKGLDGFLYKQNYFIVNNVRGLKRHAYFNSFNKSSTAKGQITSWNDDRLIYQGIILPIEVAYRRVNSVIPAYESYGSDRNRRGPFLDLYNSPRYPFHRYVLTEEFGSENDHYNAHPPTRPRSPAEQTSEALAPTEQDDTRRWLPRIG</sequence>
<dbReference type="EMBL" id="BMAO01021272">
    <property type="protein sequence ID" value="GFQ73211.1"/>
    <property type="molecule type" value="Genomic_DNA"/>
</dbReference>
<proteinExistence type="predicted"/>
<protein>
    <submittedName>
        <fullName evidence="2">Uncharacterized protein</fullName>
    </submittedName>
</protein>
<evidence type="ECO:0000313" key="2">
    <source>
        <dbReference type="EMBL" id="GFQ73211.1"/>
    </source>
</evidence>
<dbReference type="AlphaFoldDB" id="A0A8X6F9B4"/>
<evidence type="ECO:0000313" key="8">
    <source>
        <dbReference type="Proteomes" id="UP000887116"/>
    </source>
</evidence>
<accession>A0A8X6F9B4</accession>
<dbReference type="EMBL" id="BMAO01029139">
    <property type="protein sequence ID" value="GFR29627.1"/>
    <property type="molecule type" value="Genomic_DNA"/>
</dbReference>
<evidence type="ECO:0000313" key="5">
    <source>
        <dbReference type="EMBL" id="GFR19038.1"/>
    </source>
</evidence>
<evidence type="ECO:0000313" key="4">
    <source>
        <dbReference type="EMBL" id="GFR13889.1"/>
    </source>
</evidence>
<gene>
    <name evidence="2" type="primary">AVEN_97257_1</name>
    <name evidence="6" type="ORF">TNCT_191891</name>
    <name evidence="4" type="ORF">TNCT_226221</name>
    <name evidence="2" type="ORF">TNCT_256841</name>
    <name evidence="7" type="ORF">TNCT_501621</name>
    <name evidence="5" type="ORF">TNCT_592331</name>
    <name evidence="3" type="ORF">TNCT_668791</name>
</gene>
<keyword evidence="8" id="KW-1185">Reference proteome</keyword>